<sequence>MSDYVPDDMQLAHLNSIDWSAVHEEIMQEPWMDLIDWPEHDGYESALCSGRTAEMETPGIGPPSVEIPPASLSTLEVPEDIPFHHRSLMTPTHATGLVSGPPIPDFGLSLDSTETLKNSEVGRSFICDFKGCKSKSFTRIQDLNRHKKVHDPEKRQFSCPALGCHRVGRDAFYRLDKLKAHILDGHDLETNLRCESTRIGQYGGCGVTLTRDLMAIHASTAEFNSHGKVCEQYRFFRFVRDCPIPKCSFRTKEPDELNSMQAHIRQHSPKSRKSYSERISARGYDAASGDVICHVCPEKPHFSEHQTFYLHFIEHHYTGTNFELLKKHGLLGVWILLSECTCVPPEVRQHRRTLLSLWPEFEYYPVWEDIRVRPSA</sequence>
<dbReference type="EMBL" id="ML977026">
    <property type="protein sequence ID" value="KAF1950428.1"/>
    <property type="molecule type" value="Genomic_DNA"/>
</dbReference>
<reference evidence="3" key="1">
    <citation type="journal article" date="2020" name="Stud. Mycol.">
        <title>101 Dothideomycetes genomes: a test case for predicting lifestyles and emergence of pathogens.</title>
        <authorList>
            <person name="Haridas S."/>
            <person name="Albert R."/>
            <person name="Binder M."/>
            <person name="Bloem J."/>
            <person name="Labutti K."/>
            <person name="Salamov A."/>
            <person name="Andreopoulos B."/>
            <person name="Baker S."/>
            <person name="Barry K."/>
            <person name="Bills G."/>
            <person name="Bluhm B."/>
            <person name="Cannon C."/>
            <person name="Castanera R."/>
            <person name="Culley D."/>
            <person name="Daum C."/>
            <person name="Ezra D."/>
            <person name="Gonzalez J."/>
            <person name="Henrissat B."/>
            <person name="Kuo A."/>
            <person name="Liang C."/>
            <person name="Lipzen A."/>
            <person name="Lutzoni F."/>
            <person name="Magnuson J."/>
            <person name="Mondo S."/>
            <person name="Nolan M."/>
            <person name="Ohm R."/>
            <person name="Pangilinan J."/>
            <person name="Park H.-J."/>
            <person name="Ramirez L."/>
            <person name="Alfaro M."/>
            <person name="Sun H."/>
            <person name="Tritt A."/>
            <person name="Yoshinaga Y."/>
            <person name="Zwiers L.-H."/>
            <person name="Turgeon B."/>
            <person name="Goodwin S."/>
            <person name="Spatafora J."/>
            <person name="Crous P."/>
            <person name="Grigoriev I."/>
        </authorList>
    </citation>
    <scope>NUCLEOTIDE SEQUENCE</scope>
    <source>
        <strain evidence="3">CBS 675.92</strain>
    </source>
</reference>
<keyword evidence="4" id="KW-1185">Reference proteome</keyword>
<dbReference type="PROSITE" id="PS50157">
    <property type="entry name" value="ZINC_FINGER_C2H2_2"/>
    <property type="match status" value="1"/>
</dbReference>
<dbReference type="GO" id="GO:0008270">
    <property type="term" value="F:zinc ion binding"/>
    <property type="evidence" value="ECO:0007669"/>
    <property type="project" value="UniProtKB-KW"/>
</dbReference>
<dbReference type="Gene3D" id="3.30.160.60">
    <property type="entry name" value="Classic Zinc Finger"/>
    <property type="match status" value="1"/>
</dbReference>
<dbReference type="AlphaFoldDB" id="A0A6A5TDQ4"/>
<name>A0A6A5TDQ4_9PLEO</name>
<gene>
    <name evidence="3" type="ORF">CC80DRAFT_539671</name>
</gene>
<dbReference type="InterPro" id="IPR013087">
    <property type="entry name" value="Znf_C2H2_type"/>
</dbReference>
<evidence type="ECO:0000256" key="1">
    <source>
        <dbReference type="PROSITE-ProRule" id="PRU00042"/>
    </source>
</evidence>
<evidence type="ECO:0000313" key="3">
    <source>
        <dbReference type="EMBL" id="KAF1950428.1"/>
    </source>
</evidence>
<proteinExistence type="predicted"/>
<dbReference type="Proteomes" id="UP000800035">
    <property type="component" value="Unassembled WGS sequence"/>
</dbReference>
<keyword evidence="1" id="KW-0862">Zinc</keyword>
<accession>A0A6A5TDQ4</accession>
<evidence type="ECO:0000313" key="4">
    <source>
        <dbReference type="Proteomes" id="UP000800035"/>
    </source>
</evidence>
<keyword evidence="1" id="KW-0863">Zinc-finger</keyword>
<organism evidence="3 4">
    <name type="scientific">Byssothecium circinans</name>
    <dbReference type="NCBI Taxonomy" id="147558"/>
    <lineage>
        <taxon>Eukaryota</taxon>
        <taxon>Fungi</taxon>
        <taxon>Dikarya</taxon>
        <taxon>Ascomycota</taxon>
        <taxon>Pezizomycotina</taxon>
        <taxon>Dothideomycetes</taxon>
        <taxon>Pleosporomycetidae</taxon>
        <taxon>Pleosporales</taxon>
        <taxon>Massarineae</taxon>
        <taxon>Massarinaceae</taxon>
        <taxon>Byssothecium</taxon>
    </lineage>
</organism>
<evidence type="ECO:0000259" key="2">
    <source>
        <dbReference type="PROSITE" id="PS50157"/>
    </source>
</evidence>
<dbReference type="OrthoDB" id="3939438at2759"/>
<dbReference type="SMART" id="SM00355">
    <property type="entry name" value="ZnF_C2H2"/>
    <property type="match status" value="4"/>
</dbReference>
<keyword evidence="1" id="KW-0479">Metal-binding</keyword>
<feature type="domain" description="C2H2-type" evidence="2">
    <location>
        <begin position="125"/>
        <end position="155"/>
    </location>
</feature>
<protein>
    <recommendedName>
        <fullName evidence="2">C2H2-type domain-containing protein</fullName>
    </recommendedName>
</protein>